<sequence>MSTLRQRGYGPLYTSGFQPSHDKGIARERLAADMDSFDKAGGQIEVLGTTPLRRKPAKPDGASKTTAPTVVIAKLPEASDTAESATSSLLPPTP</sequence>
<dbReference type="Proteomes" id="UP001501083">
    <property type="component" value="Unassembled WGS sequence"/>
</dbReference>
<name>A0ABP9LJ53_9GAMM</name>
<evidence type="ECO:0000256" key="1">
    <source>
        <dbReference type="SAM" id="MobiDB-lite"/>
    </source>
</evidence>
<dbReference type="RefSeq" id="WP_158985054.1">
    <property type="nucleotide sequence ID" value="NZ_BAABKY010000002.1"/>
</dbReference>
<keyword evidence="3" id="KW-1185">Reference proteome</keyword>
<feature type="region of interest" description="Disordered" evidence="1">
    <location>
        <begin position="1"/>
        <end position="21"/>
    </location>
</feature>
<comment type="caution">
    <text evidence="2">The sequence shown here is derived from an EMBL/GenBank/DDBJ whole genome shotgun (WGS) entry which is preliminary data.</text>
</comment>
<dbReference type="EMBL" id="BAABKY010000002">
    <property type="protein sequence ID" value="GAA5077294.1"/>
    <property type="molecule type" value="Genomic_DNA"/>
</dbReference>
<evidence type="ECO:0000313" key="2">
    <source>
        <dbReference type="EMBL" id="GAA5077294.1"/>
    </source>
</evidence>
<feature type="compositionally biased region" description="Low complexity" evidence="1">
    <location>
        <begin position="78"/>
        <end position="88"/>
    </location>
</feature>
<organism evidence="2 3">
    <name type="scientific">Lysobacter panacisoli</name>
    <dbReference type="NCBI Taxonomy" id="1255263"/>
    <lineage>
        <taxon>Bacteria</taxon>
        <taxon>Pseudomonadati</taxon>
        <taxon>Pseudomonadota</taxon>
        <taxon>Gammaproteobacteria</taxon>
        <taxon>Lysobacterales</taxon>
        <taxon>Lysobacteraceae</taxon>
        <taxon>Lysobacter</taxon>
    </lineage>
</organism>
<gene>
    <name evidence="2" type="ORF">GCM10025759_23060</name>
</gene>
<proteinExistence type="predicted"/>
<evidence type="ECO:0000313" key="3">
    <source>
        <dbReference type="Proteomes" id="UP001501083"/>
    </source>
</evidence>
<reference evidence="3" key="1">
    <citation type="journal article" date="2019" name="Int. J. Syst. Evol. Microbiol.">
        <title>The Global Catalogue of Microorganisms (GCM) 10K type strain sequencing project: providing services to taxonomists for standard genome sequencing and annotation.</title>
        <authorList>
            <consortium name="The Broad Institute Genomics Platform"/>
            <consortium name="The Broad Institute Genome Sequencing Center for Infectious Disease"/>
            <person name="Wu L."/>
            <person name="Ma J."/>
        </authorList>
    </citation>
    <scope>NUCLEOTIDE SEQUENCE [LARGE SCALE GENOMIC DNA]</scope>
    <source>
        <strain evidence="3">JCM 19212</strain>
    </source>
</reference>
<accession>A0ABP9LJ53</accession>
<feature type="region of interest" description="Disordered" evidence="1">
    <location>
        <begin position="48"/>
        <end position="68"/>
    </location>
</feature>
<protein>
    <submittedName>
        <fullName evidence="2">Uncharacterized protein</fullName>
    </submittedName>
</protein>
<feature type="region of interest" description="Disordered" evidence="1">
    <location>
        <begin position="75"/>
        <end position="94"/>
    </location>
</feature>